<evidence type="ECO:0000313" key="1">
    <source>
        <dbReference type="EMBL" id="PWH86183.1"/>
    </source>
</evidence>
<name>A0A2U2XEI6_9FLAO</name>
<dbReference type="Proteomes" id="UP000245370">
    <property type="component" value="Unassembled WGS sequence"/>
</dbReference>
<dbReference type="InterPro" id="IPR010282">
    <property type="entry name" value="Uncharacterised_HutD/Ves"/>
</dbReference>
<dbReference type="InterPro" id="IPR014710">
    <property type="entry name" value="RmlC-like_jellyroll"/>
</dbReference>
<comment type="caution">
    <text evidence="1">The sequence shown here is derived from an EMBL/GenBank/DDBJ whole genome shotgun (WGS) entry which is preliminary data.</text>
</comment>
<dbReference type="AlphaFoldDB" id="A0A2U2XEI6"/>
<dbReference type="PANTHER" id="PTHR37943">
    <property type="entry name" value="PROTEIN VES"/>
    <property type="match status" value="1"/>
</dbReference>
<evidence type="ECO:0000313" key="2">
    <source>
        <dbReference type="Proteomes" id="UP000245370"/>
    </source>
</evidence>
<proteinExistence type="predicted"/>
<protein>
    <recommendedName>
        <fullName evidence="3">HutD-family protein</fullName>
    </recommendedName>
</protein>
<dbReference type="SUPFAM" id="SSF51182">
    <property type="entry name" value="RmlC-like cupins"/>
    <property type="match status" value="1"/>
</dbReference>
<dbReference type="RefSeq" id="WP_109358991.1">
    <property type="nucleotide sequence ID" value="NZ_QFRJ01000003.1"/>
</dbReference>
<evidence type="ECO:0008006" key="3">
    <source>
        <dbReference type="Google" id="ProtNLM"/>
    </source>
</evidence>
<reference evidence="1 2" key="1">
    <citation type="submission" date="2018-05" db="EMBL/GenBank/DDBJ databases">
        <title>Brumimicrobium oceani sp. nov., isolated from coastal sediment.</title>
        <authorList>
            <person name="Kou Y."/>
        </authorList>
    </citation>
    <scope>NUCLEOTIDE SEQUENCE [LARGE SCALE GENOMIC DNA]</scope>
    <source>
        <strain evidence="1 2">C305</strain>
    </source>
</reference>
<sequence>MKTHILTPQNFQTSQWSGGTTTQLYISPEGATLANRDFKLRISIAKVETSESSFTSLPGVNRKLMILEGEITITHEGHYSKHLKPFDVDTFKGDWKTNSKGTCTDFNVMTTGEQQNEMYYLAMGAAMNYKLKPKSTCKDLFIYATSGNCTLRMLGENHFFHKGDLMVIEDFTIPSISISSPKAFGIVVLEV</sequence>
<gene>
    <name evidence="1" type="ORF">DIT68_06405</name>
</gene>
<dbReference type="PANTHER" id="PTHR37943:SF1">
    <property type="entry name" value="PROTEIN VES"/>
    <property type="match status" value="1"/>
</dbReference>
<dbReference type="Pfam" id="PF05962">
    <property type="entry name" value="HutD"/>
    <property type="match status" value="1"/>
</dbReference>
<accession>A0A2U2XEI6</accession>
<organism evidence="1 2">
    <name type="scientific">Brumimicrobium oceani</name>
    <dbReference type="NCBI Taxonomy" id="2100725"/>
    <lineage>
        <taxon>Bacteria</taxon>
        <taxon>Pseudomonadati</taxon>
        <taxon>Bacteroidota</taxon>
        <taxon>Flavobacteriia</taxon>
        <taxon>Flavobacteriales</taxon>
        <taxon>Crocinitomicaceae</taxon>
        <taxon>Brumimicrobium</taxon>
    </lineage>
</organism>
<dbReference type="Gene3D" id="2.60.120.10">
    <property type="entry name" value="Jelly Rolls"/>
    <property type="match status" value="1"/>
</dbReference>
<dbReference type="OrthoDB" id="9786443at2"/>
<dbReference type="EMBL" id="QFRJ01000003">
    <property type="protein sequence ID" value="PWH86183.1"/>
    <property type="molecule type" value="Genomic_DNA"/>
</dbReference>
<reference evidence="1 2" key="2">
    <citation type="submission" date="2018-05" db="EMBL/GenBank/DDBJ databases">
        <authorList>
            <person name="Lanie J.A."/>
            <person name="Ng W.-L."/>
            <person name="Kazmierczak K.M."/>
            <person name="Andrzejewski T.M."/>
            <person name="Davidsen T.M."/>
            <person name="Wayne K.J."/>
            <person name="Tettelin H."/>
            <person name="Glass J.I."/>
            <person name="Rusch D."/>
            <person name="Podicherti R."/>
            <person name="Tsui H.-C.T."/>
            <person name="Winkler M.E."/>
        </authorList>
    </citation>
    <scope>NUCLEOTIDE SEQUENCE [LARGE SCALE GENOMIC DNA]</scope>
    <source>
        <strain evidence="1 2">C305</strain>
    </source>
</reference>
<keyword evidence="2" id="KW-1185">Reference proteome</keyword>
<dbReference type="InterPro" id="IPR011051">
    <property type="entry name" value="RmlC_Cupin_sf"/>
</dbReference>